<evidence type="ECO:0000313" key="3">
    <source>
        <dbReference type="Proteomes" id="UP001165368"/>
    </source>
</evidence>
<evidence type="ECO:0000313" key="2">
    <source>
        <dbReference type="EMBL" id="MCG2620931.1"/>
    </source>
</evidence>
<evidence type="ECO:0000259" key="1">
    <source>
        <dbReference type="Pfam" id="PF16571"/>
    </source>
</evidence>
<proteinExistence type="predicted"/>
<name>A0ABS9L2T2_9MICC</name>
<sequence length="164" mass="18065">MEQLTAPAIRKSFINATRSEVAALNLPAGFAELDWDNLDYLGWRDPKMPQRGYLVTPLEGKPVGVLLRAPETSAPGNRRVLCGLCQDVHSEEDVYLYVARRAGQSGRDGNSVGTLICADFVCSANVRQQVPATPIHPDPEAVTAERIAGLRERTDRFLHRVLGR</sequence>
<reference evidence="2" key="1">
    <citation type="submission" date="2022-01" db="EMBL/GenBank/DDBJ databases">
        <authorList>
            <person name="Jo J.-H."/>
            <person name="Im W.-T."/>
        </authorList>
    </citation>
    <scope>NUCLEOTIDE SEQUENCE</scope>
    <source>
        <strain evidence="2">I2-34</strain>
    </source>
</reference>
<dbReference type="Pfam" id="PF16571">
    <property type="entry name" value="FBP_C"/>
    <property type="match status" value="1"/>
</dbReference>
<accession>A0ABS9L2T2</accession>
<comment type="caution">
    <text evidence="2">The sequence shown here is derived from an EMBL/GenBank/DDBJ whole genome shotgun (WGS) entry which is preliminary data.</text>
</comment>
<protein>
    <submittedName>
        <fullName evidence="2">FBP domain-containing protein</fullName>
    </submittedName>
</protein>
<dbReference type="EMBL" id="JAKLTQ010000001">
    <property type="protein sequence ID" value="MCG2620931.1"/>
    <property type="molecule type" value="Genomic_DNA"/>
</dbReference>
<organism evidence="2 3">
    <name type="scientific">Arthrobacter hankyongi</name>
    <dbReference type="NCBI Taxonomy" id="2904801"/>
    <lineage>
        <taxon>Bacteria</taxon>
        <taxon>Bacillati</taxon>
        <taxon>Actinomycetota</taxon>
        <taxon>Actinomycetes</taxon>
        <taxon>Micrococcales</taxon>
        <taxon>Micrococcaceae</taxon>
        <taxon>Arthrobacter</taxon>
    </lineage>
</organism>
<dbReference type="Proteomes" id="UP001165368">
    <property type="component" value="Unassembled WGS sequence"/>
</dbReference>
<dbReference type="InterPro" id="IPR032330">
    <property type="entry name" value="EF-G-binding_C"/>
</dbReference>
<dbReference type="RefSeq" id="WP_237818011.1">
    <property type="nucleotide sequence ID" value="NZ_JAKLTQ010000001.1"/>
</dbReference>
<feature type="domain" description="Elongation factor G-binding protein C-terminal treble-clef zinc-finger" evidence="1">
    <location>
        <begin position="9"/>
        <end position="161"/>
    </location>
</feature>
<keyword evidence="3" id="KW-1185">Reference proteome</keyword>
<gene>
    <name evidence="2" type="ORF">LVY72_03265</name>
</gene>